<gene>
    <name evidence="5" type="ORF">SORBI_3007G191300</name>
</gene>
<dbReference type="Proteomes" id="UP000000768">
    <property type="component" value="Chromosome 7"/>
</dbReference>
<evidence type="ECO:0000313" key="5">
    <source>
        <dbReference type="EMBL" id="OQU80819.1"/>
    </source>
</evidence>
<dbReference type="Gramene" id="OQU80819">
    <property type="protein sequence ID" value="OQU80819"/>
    <property type="gene ID" value="SORBI_3007G191300"/>
</dbReference>
<comment type="subcellular location">
    <subcellularLocation>
        <location evidence="1">Membrane</location>
    </subcellularLocation>
</comment>
<dbReference type="SUPFAM" id="SSF56112">
    <property type="entry name" value="Protein kinase-like (PK-like)"/>
    <property type="match status" value="1"/>
</dbReference>
<dbReference type="Gene3D" id="1.10.510.10">
    <property type="entry name" value="Transferase(Phosphotransferase) domain 1"/>
    <property type="match status" value="1"/>
</dbReference>
<keyword evidence="2" id="KW-0808">Transferase</keyword>
<dbReference type="InParanoid" id="A0A1Z5RB73"/>
<protein>
    <recommendedName>
        <fullName evidence="4">Protein kinase domain-containing protein</fullName>
    </recommendedName>
</protein>
<dbReference type="GO" id="GO:0004674">
    <property type="term" value="F:protein serine/threonine kinase activity"/>
    <property type="evidence" value="ECO:0007669"/>
    <property type="project" value="UniProtKB-KW"/>
</dbReference>
<dbReference type="PROSITE" id="PS50011">
    <property type="entry name" value="PROTEIN_KINASE_DOM"/>
    <property type="match status" value="1"/>
</dbReference>
<name>A0A1Z5RB73_SORBI</name>
<keyword evidence="6" id="KW-1185">Reference proteome</keyword>
<evidence type="ECO:0000256" key="2">
    <source>
        <dbReference type="ARBA" id="ARBA00022527"/>
    </source>
</evidence>
<dbReference type="eggNOG" id="KOG1187">
    <property type="taxonomic scope" value="Eukaryota"/>
</dbReference>
<accession>A0A1Z5RB73</accession>
<evidence type="ECO:0000256" key="1">
    <source>
        <dbReference type="ARBA" id="ARBA00004370"/>
    </source>
</evidence>
<evidence type="ECO:0000259" key="4">
    <source>
        <dbReference type="PROSITE" id="PS50011"/>
    </source>
</evidence>
<organism evidence="5 6">
    <name type="scientific">Sorghum bicolor</name>
    <name type="common">Sorghum</name>
    <name type="synonym">Sorghum vulgare</name>
    <dbReference type="NCBI Taxonomy" id="4558"/>
    <lineage>
        <taxon>Eukaryota</taxon>
        <taxon>Viridiplantae</taxon>
        <taxon>Streptophyta</taxon>
        <taxon>Embryophyta</taxon>
        <taxon>Tracheophyta</taxon>
        <taxon>Spermatophyta</taxon>
        <taxon>Magnoliopsida</taxon>
        <taxon>Liliopsida</taxon>
        <taxon>Poales</taxon>
        <taxon>Poaceae</taxon>
        <taxon>PACMAD clade</taxon>
        <taxon>Panicoideae</taxon>
        <taxon>Andropogonodae</taxon>
        <taxon>Andropogoneae</taxon>
        <taxon>Sorghinae</taxon>
        <taxon>Sorghum</taxon>
    </lineage>
</organism>
<dbReference type="PANTHER" id="PTHR47985:SF16">
    <property type="entry name" value="RECEPTOR-LIKE CYTOPLASMIC KINASE 185"/>
    <property type="match status" value="1"/>
</dbReference>
<dbReference type="AlphaFoldDB" id="A0A1Z5RB73"/>
<evidence type="ECO:0000256" key="3">
    <source>
        <dbReference type="ARBA" id="ARBA00023136"/>
    </source>
</evidence>
<dbReference type="GO" id="GO:0005886">
    <property type="term" value="C:plasma membrane"/>
    <property type="evidence" value="ECO:0000318"/>
    <property type="project" value="GO_Central"/>
</dbReference>
<dbReference type="InterPro" id="IPR011009">
    <property type="entry name" value="Kinase-like_dom_sf"/>
</dbReference>
<evidence type="ECO:0000313" key="6">
    <source>
        <dbReference type="Proteomes" id="UP000000768"/>
    </source>
</evidence>
<dbReference type="EMBL" id="CM000766">
    <property type="protein sequence ID" value="OQU80819.1"/>
    <property type="molecule type" value="Genomic_DNA"/>
</dbReference>
<dbReference type="SMART" id="SM00220">
    <property type="entry name" value="S_TKc"/>
    <property type="match status" value="1"/>
</dbReference>
<proteinExistence type="predicted"/>
<dbReference type="GO" id="GO:0007165">
    <property type="term" value="P:signal transduction"/>
    <property type="evidence" value="ECO:0000318"/>
    <property type="project" value="GO_Central"/>
</dbReference>
<dbReference type="Pfam" id="PF00069">
    <property type="entry name" value="Pkinase"/>
    <property type="match status" value="1"/>
</dbReference>
<dbReference type="GO" id="GO:0005524">
    <property type="term" value="F:ATP binding"/>
    <property type="evidence" value="ECO:0007669"/>
    <property type="project" value="InterPro"/>
</dbReference>
<dbReference type="GO" id="GO:0004672">
    <property type="term" value="F:protein kinase activity"/>
    <property type="evidence" value="ECO:0000318"/>
    <property type="project" value="GO_Central"/>
</dbReference>
<keyword evidence="2" id="KW-0418">Kinase</keyword>
<reference evidence="5 6" key="1">
    <citation type="journal article" date="2009" name="Nature">
        <title>The Sorghum bicolor genome and the diversification of grasses.</title>
        <authorList>
            <person name="Paterson A.H."/>
            <person name="Bowers J.E."/>
            <person name="Bruggmann R."/>
            <person name="Dubchak I."/>
            <person name="Grimwood J."/>
            <person name="Gundlach H."/>
            <person name="Haberer G."/>
            <person name="Hellsten U."/>
            <person name="Mitros T."/>
            <person name="Poliakov A."/>
            <person name="Schmutz J."/>
            <person name="Spannagl M."/>
            <person name="Tang H."/>
            <person name="Wang X."/>
            <person name="Wicker T."/>
            <person name="Bharti A.K."/>
            <person name="Chapman J."/>
            <person name="Feltus F.A."/>
            <person name="Gowik U."/>
            <person name="Grigoriev I.V."/>
            <person name="Lyons E."/>
            <person name="Maher C.A."/>
            <person name="Martis M."/>
            <person name="Narechania A."/>
            <person name="Otillar R.P."/>
            <person name="Penning B.W."/>
            <person name="Salamov A.A."/>
            <person name="Wang Y."/>
            <person name="Zhang L."/>
            <person name="Carpita N.C."/>
            <person name="Freeling M."/>
            <person name="Gingle A.R."/>
            <person name="Hash C.T."/>
            <person name="Keller B."/>
            <person name="Klein P."/>
            <person name="Kresovich S."/>
            <person name="McCann M.C."/>
            <person name="Ming R."/>
            <person name="Peterson D.G."/>
            <person name="Mehboob-ur-Rahman"/>
            <person name="Ware D."/>
            <person name="Westhoff P."/>
            <person name="Mayer K.F."/>
            <person name="Messing J."/>
            <person name="Rokhsar D.S."/>
        </authorList>
    </citation>
    <scope>NUCLEOTIDE SEQUENCE [LARGE SCALE GENOMIC DNA]</scope>
    <source>
        <strain evidence="6">cv. BTx623</strain>
    </source>
</reference>
<feature type="domain" description="Protein kinase" evidence="4">
    <location>
        <begin position="1"/>
        <end position="256"/>
    </location>
</feature>
<dbReference type="InterPro" id="IPR000719">
    <property type="entry name" value="Prot_kinase_dom"/>
</dbReference>
<sequence>MEVYVLNSMDHPYIVKLLGCCSDSILVYFAECTCQANLDLLDIVAKCSPGSLKLNFICLLRNNVASEIKLQPYWCYVWTYLSPKISDFGTSKIAPAGDELIAVASGMVGMFGYISPEISNQTNVTVMTDIYSFGVVLLELITGKTAIDDSNEGEERNLVYWKINNTRESVWYHILLILHHLGDLQQPVVNYLLQFVVCINAKLQDGKFEELLDPMLRGSVSKKVLTKAPIAYKCTMKEDVDRPKIQNVIDDLDRVIYVSLSCDDTPGASSSAAR</sequence>
<reference evidence="6" key="2">
    <citation type="journal article" date="2018" name="Plant J.">
        <title>The Sorghum bicolor reference genome: improved assembly, gene annotations, a transcriptome atlas, and signatures of genome organization.</title>
        <authorList>
            <person name="McCormick R.F."/>
            <person name="Truong S.K."/>
            <person name="Sreedasyam A."/>
            <person name="Jenkins J."/>
            <person name="Shu S."/>
            <person name="Sims D."/>
            <person name="Kennedy M."/>
            <person name="Amirebrahimi M."/>
            <person name="Weers B.D."/>
            <person name="McKinley B."/>
            <person name="Mattison A."/>
            <person name="Morishige D.T."/>
            <person name="Grimwood J."/>
            <person name="Schmutz J."/>
            <person name="Mullet J.E."/>
        </authorList>
    </citation>
    <scope>NUCLEOTIDE SEQUENCE [LARGE SCALE GENOMIC DNA]</scope>
    <source>
        <strain evidence="6">cv. BTx623</strain>
    </source>
</reference>
<keyword evidence="3" id="KW-0472">Membrane</keyword>
<keyword evidence="2" id="KW-0723">Serine/threonine-protein kinase</keyword>
<dbReference type="PANTHER" id="PTHR47985">
    <property type="entry name" value="OS07G0668900 PROTEIN"/>
    <property type="match status" value="1"/>
</dbReference>